<dbReference type="PANTHER" id="PTHR30212:SF2">
    <property type="entry name" value="PROTEIN YIIM"/>
    <property type="match status" value="1"/>
</dbReference>
<dbReference type="EMBL" id="JAVRFD010000013">
    <property type="protein sequence ID" value="MDT0546246.1"/>
    <property type="molecule type" value="Genomic_DNA"/>
</dbReference>
<sequence>MTRIPEAGSPHPEPHPEPHSQPRIQPHPTTVLTVNLGRLKQVEYTDAPSGGTGIDKRPADGPVRVVAPGPKGEAGSGLIGDAVSDTRHHGGNDQAVYAYAREDLDTWEGELGRELPNGVFGENLTTRGLDITGARIGERWRIGAELLLEVASARIPCRTFAAWLGEERWVKRFTRAAVPGAYLRVLEPGEIRSGDPVEIVHRPDHEVTVGFAFRAVTTERALLPRVLAAGDALQPELRQTALSYTGTLSHSPEN</sequence>
<evidence type="ECO:0000313" key="3">
    <source>
        <dbReference type="EMBL" id="MDT0546246.1"/>
    </source>
</evidence>
<dbReference type="Gene3D" id="2.40.33.20">
    <property type="entry name" value="PK beta-barrel domain-like"/>
    <property type="match status" value="1"/>
</dbReference>
<dbReference type="Pfam" id="PF03473">
    <property type="entry name" value="MOSC"/>
    <property type="match status" value="1"/>
</dbReference>
<proteinExistence type="predicted"/>
<organism evidence="3 4">
    <name type="scientific">Streptomyces lonegramiae</name>
    <dbReference type="NCBI Taxonomy" id="3075524"/>
    <lineage>
        <taxon>Bacteria</taxon>
        <taxon>Bacillati</taxon>
        <taxon>Actinomycetota</taxon>
        <taxon>Actinomycetes</taxon>
        <taxon>Kitasatosporales</taxon>
        <taxon>Streptomycetaceae</taxon>
        <taxon>Streptomyces</taxon>
    </lineage>
</organism>
<evidence type="ECO:0000259" key="2">
    <source>
        <dbReference type="PROSITE" id="PS51340"/>
    </source>
</evidence>
<evidence type="ECO:0000256" key="1">
    <source>
        <dbReference type="SAM" id="MobiDB-lite"/>
    </source>
</evidence>
<dbReference type="InterPro" id="IPR052353">
    <property type="entry name" value="Benzoxazolinone_Detox_Enz"/>
</dbReference>
<comment type="caution">
    <text evidence="3">The sequence shown here is derived from an EMBL/GenBank/DDBJ whole genome shotgun (WGS) entry which is preliminary data.</text>
</comment>
<dbReference type="InterPro" id="IPR005302">
    <property type="entry name" value="MoCF_Sase_C"/>
</dbReference>
<dbReference type="InterPro" id="IPR011037">
    <property type="entry name" value="Pyrv_Knase-like_insert_dom_sf"/>
</dbReference>
<name>A0ABU2XJZ3_9ACTN</name>
<accession>A0ABU2XJZ3</accession>
<dbReference type="Proteomes" id="UP001180754">
    <property type="component" value="Unassembled WGS sequence"/>
</dbReference>
<feature type="domain" description="MOSC" evidence="2">
    <location>
        <begin position="63"/>
        <end position="200"/>
    </location>
</feature>
<dbReference type="SUPFAM" id="SSF50800">
    <property type="entry name" value="PK beta-barrel domain-like"/>
    <property type="match status" value="1"/>
</dbReference>
<gene>
    <name evidence="3" type="ORF">RND15_26550</name>
</gene>
<evidence type="ECO:0000313" key="4">
    <source>
        <dbReference type="Proteomes" id="UP001180754"/>
    </source>
</evidence>
<dbReference type="PANTHER" id="PTHR30212">
    <property type="entry name" value="PROTEIN YIIM"/>
    <property type="match status" value="1"/>
</dbReference>
<dbReference type="PROSITE" id="PS51340">
    <property type="entry name" value="MOSC"/>
    <property type="match status" value="1"/>
</dbReference>
<reference evidence="3" key="1">
    <citation type="submission" date="2024-05" db="EMBL/GenBank/DDBJ databases">
        <title>30 novel species of actinomycetes from the DSMZ collection.</title>
        <authorList>
            <person name="Nouioui I."/>
        </authorList>
    </citation>
    <scope>NUCLEOTIDE SEQUENCE</scope>
    <source>
        <strain evidence="3">DSM 41529</strain>
    </source>
</reference>
<keyword evidence="4" id="KW-1185">Reference proteome</keyword>
<feature type="region of interest" description="Disordered" evidence="1">
    <location>
        <begin position="1"/>
        <end position="27"/>
    </location>
</feature>
<protein>
    <submittedName>
        <fullName evidence="3">MOSC domain-containing protein</fullName>
    </submittedName>
</protein>
<dbReference type="RefSeq" id="WP_311726719.1">
    <property type="nucleotide sequence ID" value="NZ_JAVRFD010000013.1"/>
</dbReference>